<comment type="caution">
    <text evidence="2">The sequence shown here is derived from an EMBL/GenBank/DDBJ whole genome shotgun (WGS) entry which is preliminary data.</text>
</comment>
<dbReference type="Gene3D" id="3.40.50.720">
    <property type="entry name" value="NAD(P)-binding Rossmann-like Domain"/>
    <property type="match status" value="1"/>
</dbReference>
<dbReference type="SUPFAM" id="SSF51735">
    <property type="entry name" value="NAD(P)-binding Rossmann-fold domains"/>
    <property type="match status" value="1"/>
</dbReference>
<dbReference type="AlphaFoldDB" id="A0A2G9YUE4"/>
<gene>
    <name evidence="2" type="ORF">COX37_01765</name>
</gene>
<dbReference type="InterPro" id="IPR016040">
    <property type="entry name" value="NAD(P)-bd_dom"/>
</dbReference>
<organism evidence="2 3">
    <name type="scientific">Candidatus Nealsonbacteria bacterium CG23_combo_of_CG06-09_8_20_14_all_39_17</name>
    <dbReference type="NCBI Taxonomy" id="1974722"/>
    <lineage>
        <taxon>Bacteria</taxon>
        <taxon>Candidatus Nealsoniibacteriota</taxon>
    </lineage>
</organism>
<dbReference type="Pfam" id="PF16363">
    <property type="entry name" value="GDP_Man_Dehyd"/>
    <property type="match status" value="1"/>
</dbReference>
<reference evidence="2 3" key="1">
    <citation type="submission" date="2017-09" db="EMBL/GenBank/DDBJ databases">
        <title>Depth-based differentiation of microbial function through sediment-hosted aquifers and enrichment of novel symbionts in the deep terrestrial subsurface.</title>
        <authorList>
            <person name="Probst A.J."/>
            <person name="Ladd B."/>
            <person name="Jarett J.K."/>
            <person name="Geller-Mcgrath D.E."/>
            <person name="Sieber C.M."/>
            <person name="Emerson J.B."/>
            <person name="Anantharaman K."/>
            <person name="Thomas B.C."/>
            <person name="Malmstrom R."/>
            <person name="Stieglmeier M."/>
            <person name="Klingl A."/>
            <person name="Woyke T."/>
            <person name="Ryan C.M."/>
            <person name="Banfield J.F."/>
        </authorList>
    </citation>
    <scope>NUCLEOTIDE SEQUENCE [LARGE SCALE GENOMIC DNA]</scope>
    <source>
        <strain evidence="2">CG23_combo_of_CG06-09_8_20_14_all_39_17</strain>
    </source>
</reference>
<evidence type="ECO:0000313" key="2">
    <source>
        <dbReference type="EMBL" id="PIP22850.1"/>
    </source>
</evidence>
<proteinExistence type="predicted"/>
<name>A0A2G9YUE4_9BACT</name>
<accession>A0A2G9YUE4</accession>
<dbReference type="InterPro" id="IPR036291">
    <property type="entry name" value="NAD(P)-bd_dom_sf"/>
</dbReference>
<evidence type="ECO:0000259" key="1">
    <source>
        <dbReference type="Pfam" id="PF16363"/>
    </source>
</evidence>
<dbReference type="PANTHER" id="PTHR43000">
    <property type="entry name" value="DTDP-D-GLUCOSE 4,6-DEHYDRATASE-RELATED"/>
    <property type="match status" value="1"/>
</dbReference>
<dbReference type="Proteomes" id="UP000229976">
    <property type="component" value="Unassembled WGS sequence"/>
</dbReference>
<feature type="domain" description="NAD(P)-binding" evidence="1">
    <location>
        <begin position="6"/>
        <end position="330"/>
    </location>
</feature>
<dbReference type="EMBL" id="PCRO01000022">
    <property type="protein sequence ID" value="PIP22850.1"/>
    <property type="molecule type" value="Genomic_DNA"/>
</dbReference>
<sequence>MNKKILITGGAGFIGTNATAYYLEKGLKVIVYDNLSRKGVVQNLSWLKKLKEAKKNLVFVKGDLRNEKTLEKTFKKYRPDLVLHLAAQVAMTTSVEDPRYDFEVNALGTFNVLEAIRKFTPQASAIYSSTNKVFGETAGVEVVEGEKRYSYKDIKGISETFPLDFHGPYGCSKGAGDQYFRDYARIFGLKTVVLRQSGIYGPHQFGIVDQGWLAWICNSLVFNRPMTIFGNGKQVRDVLFVEDVLKGYDVVFENIEKTKGQIYNIGGGPDFTLSIWELFEIVEKISLKKIRYGFDKWRPGDQKVYISDISKIKKDTGWKPTVSPEDGVRKLYSWIMENKKSIKEADVFAR</sequence>
<protein>
    <submittedName>
        <fullName evidence="2">CDP-paratose 2-epimerase</fullName>
    </submittedName>
</protein>
<evidence type="ECO:0000313" key="3">
    <source>
        <dbReference type="Proteomes" id="UP000229976"/>
    </source>
</evidence>